<comment type="pathway">
    <text evidence="1">Protein modification; protein ubiquitination.</text>
</comment>
<keyword evidence="4" id="KW-1185">Reference proteome</keyword>
<evidence type="ECO:0000313" key="4">
    <source>
        <dbReference type="Proteomes" id="UP000087171"/>
    </source>
</evidence>
<dbReference type="InterPro" id="IPR011333">
    <property type="entry name" value="SKP1/BTB/POZ_sf"/>
</dbReference>
<evidence type="ECO:0000256" key="3">
    <source>
        <dbReference type="SAM" id="MobiDB-lite"/>
    </source>
</evidence>
<dbReference type="eggNOG" id="ENOG502QRY8">
    <property type="taxonomic scope" value="Eukaryota"/>
</dbReference>
<reference evidence="4" key="1">
    <citation type="journal article" date="2013" name="Nat. Biotechnol.">
        <title>Draft genome sequence of chickpea (Cicer arietinum) provides a resource for trait improvement.</title>
        <authorList>
            <person name="Varshney R.K."/>
            <person name="Song C."/>
            <person name="Saxena R.K."/>
            <person name="Azam S."/>
            <person name="Yu S."/>
            <person name="Sharpe A.G."/>
            <person name="Cannon S."/>
            <person name="Baek J."/>
            <person name="Rosen B.D."/>
            <person name="Tar'an B."/>
            <person name="Millan T."/>
            <person name="Zhang X."/>
            <person name="Ramsay L.D."/>
            <person name="Iwata A."/>
            <person name="Wang Y."/>
            <person name="Nelson W."/>
            <person name="Farmer A.D."/>
            <person name="Gaur P.M."/>
            <person name="Soderlund C."/>
            <person name="Penmetsa R.V."/>
            <person name="Xu C."/>
            <person name="Bharti A.K."/>
            <person name="He W."/>
            <person name="Winter P."/>
            <person name="Zhao S."/>
            <person name="Hane J.K."/>
            <person name="Carrasquilla-Garcia N."/>
            <person name="Condie J.A."/>
            <person name="Upadhyaya H.D."/>
            <person name="Luo M.C."/>
            <person name="Thudi M."/>
            <person name="Gowda C.L."/>
            <person name="Singh N.P."/>
            <person name="Lichtenzveig J."/>
            <person name="Gali K.K."/>
            <person name="Rubio J."/>
            <person name="Nadarajan N."/>
            <person name="Dolezel J."/>
            <person name="Bansal K.C."/>
            <person name="Xu X."/>
            <person name="Edwards D."/>
            <person name="Zhang G."/>
            <person name="Kahl G."/>
            <person name="Gil J."/>
            <person name="Singh K.B."/>
            <person name="Datta S.K."/>
            <person name="Jackson S.A."/>
            <person name="Wang J."/>
            <person name="Cook D.R."/>
        </authorList>
    </citation>
    <scope>NUCLEOTIDE SEQUENCE [LARGE SCALE GENOMIC DNA]</scope>
    <source>
        <strain evidence="4">cv. CDC Frontier</strain>
    </source>
</reference>
<dbReference type="PROSITE" id="PS50005">
    <property type="entry name" value="TPR"/>
    <property type="match status" value="1"/>
</dbReference>
<name>A0A1S2Y6U6_CICAR</name>
<dbReference type="SUPFAM" id="SSF48452">
    <property type="entry name" value="TPR-like"/>
    <property type="match status" value="2"/>
</dbReference>
<dbReference type="OrthoDB" id="9997739at2759"/>
<evidence type="ECO:0000256" key="1">
    <source>
        <dbReference type="ARBA" id="ARBA00004906"/>
    </source>
</evidence>
<dbReference type="STRING" id="3827.A0A1S2Y6U6"/>
<dbReference type="PANTHER" id="PTHR44203">
    <property type="entry name" value="ETO1-RELATED"/>
    <property type="match status" value="1"/>
</dbReference>
<dbReference type="Pfam" id="PF13181">
    <property type="entry name" value="TPR_8"/>
    <property type="match status" value="1"/>
</dbReference>
<dbReference type="PANTHER" id="PTHR44203:SF3">
    <property type="entry name" value="ETO1-LIKE PROTEIN 2"/>
    <property type="match status" value="1"/>
</dbReference>
<protein>
    <submittedName>
        <fullName evidence="5">Ethylene-overproduction protein 1</fullName>
    </submittedName>
</protein>
<gene>
    <name evidence="5" type="primary">LOC101509625</name>
</gene>
<dbReference type="GO" id="GO:0010105">
    <property type="term" value="P:negative regulation of ethylene-activated signaling pathway"/>
    <property type="evidence" value="ECO:0007669"/>
    <property type="project" value="InterPro"/>
</dbReference>
<dbReference type="InterPro" id="IPR044631">
    <property type="entry name" value="ETO1-like"/>
</dbReference>
<organism evidence="4 5">
    <name type="scientific">Cicer arietinum</name>
    <name type="common">Chickpea</name>
    <name type="synonym">Garbanzo</name>
    <dbReference type="NCBI Taxonomy" id="3827"/>
    <lineage>
        <taxon>Eukaryota</taxon>
        <taxon>Viridiplantae</taxon>
        <taxon>Streptophyta</taxon>
        <taxon>Embryophyta</taxon>
        <taxon>Tracheophyta</taxon>
        <taxon>Spermatophyta</taxon>
        <taxon>Magnoliopsida</taxon>
        <taxon>eudicotyledons</taxon>
        <taxon>Gunneridae</taxon>
        <taxon>Pentapetalae</taxon>
        <taxon>rosids</taxon>
        <taxon>fabids</taxon>
        <taxon>Fabales</taxon>
        <taxon>Fabaceae</taxon>
        <taxon>Papilionoideae</taxon>
        <taxon>50 kb inversion clade</taxon>
        <taxon>NPAAA clade</taxon>
        <taxon>Hologalegina</taxon>
        <taxon>IRL clade</taxon>
        <taxon>Cicereae</taxon>
        <taxon>Cicer</taxon>
    </lineage>
</organism>
<keyword evidence="2" id="KW-0802">TPR repeat</keyword>
<dbReference type="PaxDb" id="3827-XP_004500295.1"/>
<reference evidence="5" key="2">
    <citation type="submission" date="2025-08" db="UniProtKB">
        <authorList>
            <consortium name="RefSeq"/>
        </authorList>
    </citation>
    <scope>IDENTIFICATION</scope>
    <source>
        <tissue evidence="5">Etiolated seedlings</tissue>
    </source>
</reference>
<dbReference type="GeneID" id="101509625"/>
<proteinExistence type="predicted"/>
<dbReference type="Gene3D" id="3.30.710.10">
    <property type="entry name" value="Potassium Channel Kv1.1, Chain A"/>
    <property type="match status" value="1"/>
</dbReference>
<sequence>MRSLKIAERFKSIQVHALSSSSEKTNGSNKTTVSATKSHNNNNLKKHRTILSWSKNKFNTNNSTSSFSNLVVPLQLLSTDSDTIEPSIEPYLKPINLVETLSELYNRIEFCLQSEKVSLYVELFSVLCGLGDQKLLRRCLRTARQNAEDVMSKVVLSAWLRFERRDDELVGVCSIDCVGYNVLECPKKNLENGFFPCSINDHCQCHEERKDENFNNESVCLFDNEEESDVLFCVGNEEINCVRWRIASLSEPFNAMLYGDFLESKKWKIDFSKNGVSLEGMKALEFYSRTKRLELFTPMIVLELLSFSNRFCCEELKSSCDSHLASIVESVEDALILIEYGLEEKATLLVASCLQMFLRELPNSLHNSKVINLFCSFEAKEKLAMVGCASFLLYYFLSQVSMEESMVSKITMMLLERLKECASQRWEKALAFHQLGCVLLERREYKESQHCFEEAFELGHVYSMAGVARTKHKQGQPYSAYKLISSIIFEYKPNGWMYQERALYNMGKEKCFDLDFATELDPSLSFPYKYRALEKVEEKKIKEGITELDRFLGFKLSPDCLELRAWLYIALEDYDSAVRDIRALLTIEANYITLHGKIQGEYLVQVLSSRIQKKNQAECWMQLYQQWSSVDDVGSLAITHQMLENEPGKSVLEFRQSLLLLRLNCQKAAMRSLRLARNHSSSMQERLIYEGWILYDTGYRDEAVTRADRSIAIQKSFEAFFLKAYVLADTTLDPESSSYVIQLLKEALKCPSDGLRKGQALNNLGSIYVDCGKNELAKECYNNALAIRHTRAHQGLARVYHQKHQRKAAYDEMTMLIEKAESNASAYEKRSEYCDREMAKADLDVATHLDPLRSYPYRYRAAVLMDEQKETEAVEELTKAIKFKPDLQMLHLRAAFYESMGDLSSALMDCKASLCLDPYHAATLDLYQRIQKLKF</sequence>
<dbReference type="InterPro" id="IPR019734">
    <property type="entry name" value="TPR_rpt"/>
</dbReference>
<dbReference type="AlphaFoldDB" id="A0A1S2Y6U6"/>
<feature type="region of interest" description="Disordered" evidence="3">
    <location>
        <begin position="18"/>
        <end position="41"/>
    </location>
</feature>
<feature type="repeat" description="TPR" evidence="2">
    <location>
        <begin position="758"/>
        <end position="791"/>
    </location>
</feature>
<dbReference type="Proteomes" id="UP000087171">
    <property type="component" value="Chromosome Ca5"/>
</dbReference>
<dbReference type="RefSeq" id="XP_004500295.1">
    <property type="nucleotide sequence ID" value="XM_004500238.3"/>
</dbReference>
<dbReference type="InterPro" id="IPR011990">
    <property type="entry name" value="TPR-like_helical_dom_sf"/>
</dbReference>
<dbReference type="Gene3D" id="1.25.40.10">
    <property type="entry name" value="Tetratricopeptide repeat domain"/>
    <property type="match status" value="3"/>
</dbReference>
<accession>A0A1S2Y6U6</accession>
<evidence type="ECO:0000313" key="5">
    <source>
        <dbReference type="RefSeq" id="XP_004500295.1"/>
    </source>
</evidence>
<evidence type="ECO:0000256" key="2">
    <source>
        <dbReference type="PROSITE-ProRule" id="PRU00339"/>
    </source>
</evidence>
<dbReference type="KEGG" id="cam:101509625"/>
<dbReference type="SMART" id="SM00028">
    <property type="entry name" value="TPR"/>
    <property type="match status" value="5"/>
</dbReference>
<dbReference type="SUPFAM" id="SSF54695">
    <property type="entry name" value="POZ domain"/>
    <property type="match status" value="1"/>
</dbReference>